<dbReference type="InterPro" id="IPR000515">
    <property type="entry name" value="MetI-like"/>
</dbReference>
<dbReference type="Pfam" id="PF00528">
    <property type="entry name" value="BPD_transp_1"/>
    <property type="match status" value="1"/>
</dbReference>
<comment type="similarity">
    <text evidence="7">Belongs to the binding-protein-dependent transport system permease family.</text>
</comment>
<dbReference type="SUPFAM" id="SSF161098">
    <property type="entry name" value="MetI-like"/>
    <property type="match status" value="1"/>
</dbReference>
<keyword evidence="4 7" id="KW-0812">Transmembrane</keyword>
<dbReference type="EMBL" id="CACRSP010000006">
    <property type="protein sequence ID" value="VYT08817.1"/>
    <property type="molecule type" value="Genomic_DNA"/>
</dbReference>
<evidence type="ECO:0000256" key="6">
    <source>
        <dbReference type="ARBA" id="ARBA00023136"/>
    </source>
</evidence>
<feature type="transmembrane region" description="Helical" evidence="7">
    <location>
        <begin position="69"/>
        <end position="93"/>
    </location>
</feature>
<reference evidence="9" key="1">
    <citation type="submission" date="2019-11" db="EMBL/GenBank/DDBJ databases">
        <authorList>
            <person name="Feng L."/>
        </authorList>
    </citation>
    <scope>NUCLEOTIDE SEQUENCE</scope>
    <source>
        <strain evidence="9">BdentiumLFYP24</strain>
    </source>
</reference>
<keyword evidence="5 7" id="KW-1133">Transmembrane helix</keyword>
<evidence type="ECO:0000256" key="3">
    <source>
        <dbReference type="ARBA" id="ARBA00022475"/>
    </source>
</evidence>
<evidence type="ECO:0000256" key="7">
    <source>
        <dbReference type="RuleBase" id="RU363032"/>
    </source>
</evidence>
<comment type="subcellular location">
    <subcellularLocation>
        <location evidence="1 7">Cell membrane</location>
        <topology evidence="1 7">Multi-pass membrane protein</topology>
    </subcellularLocation>
</comment>
<evidence type="ECO:0000259" key="8">
    <source>
        <dbReference type="PROSITE" id="PS50928"/>
    </source>
</evidence>
<evidence type="ECO:0000256" key="5">
    <source>
        <dbReference type="ARBA" id="ARBA00022989"/>
    </source>
</evidence>
<name>A0A6N2TU65_9BIFI</name>
<feature type="transmembrane region" description="Helical" evidence="7">
    <location>
        <begin position="138"/>
        <end position="155"/>
    </location>
</feature>
<dbReference type="AlphaFoldDB" id="A0A6N2TU65"/>
<dbReference type="PROSITE" id="PS50928">
    <property type="entry name" value="ABC_TM1"/>
    <property type="match status" value="1"/>
</dbReference>
<proteinExistence type="inferred from homology"/>
<dbReference type="Gene3D" id="1.10.3720.10">
    <property type="entry name" value="MetI-like"/>
    <property type="match status" value="1"/>
</dbReference>
<protein>
    <submittedName>
        <fullName evidence="9">L-arabinose transport system permease protein AraQ</fullName>
    </submittedName>
</protein>
<keyword evidence="3" id="KW-1003">Cell membrane</keyword>
<dbReference type="CDD" id="cd06261">
    <property type="entry name" value="TM_PBP2"/>
    <property type="match status" value="1"/>
</dbReference>
<organism evidence="9">
    <name type="scientific">Bifidobacterium dentium</name>
    <dbReference type="NCBI Taxonomy" id="1689"/>
    <lineage>
        <taxon>Bacteria</taxon>
        <taxon>Bacillati</taxon>
        <taxon>Actinomycetota</taxon>
        <taxon>Actinomycetes</taxon>
        <taxon>Bifidobacteriales</taxon>
        <taxon>Bifidobacteriaceae</taxon>
        <taxon>Bifidobacterium</taxon>
    </lineage>
</organism>
<dbReference type="PANTHER" id="PTHR43744:SF12">
    <property type="entry name" value="ABC TRANSPORTER PERMEASE PROTEIN MG189-RELATED"/>
    <property type="match status" value="1"/>
</dbReference>
<dbReference type="GO" id="GO:0055085">
    <property type="term" value="P:transmembrane transport"/>
    <property type="evidence" value="ECO:0007669"/>
    <property type="project" value="InterPro"/>
</dbReference>
<evidence type="ECO:0000256" key="2">
    <source>
        <dbReference type="ARBA" id="ARBA00022448"/>
    </source>
</evidence>
<dbReference type="PANTHER" id="PTHR43744">
    <property type="entry name" value="ABC TRANSPORTER PERMEASE PROTEIN MG189-RELATED-RELATED"/>
    <property type="match status" value="1"/>
</dbReference>
<evidence type="ECO:0000313" key="9">
    <source>
        <dbReference type="EMBL" id="VYT08817.1"/>
    </source>
</evidence>
<dbReference type="InterPro" id="IPR035906">
    <property type="entry name" value="MetI-like_sf"/>
</dbReference>
<accession>A0A6N2TU65</accession>
<dbReference type="GO" id="GO:0005886">
    <property type="term" value="C:plasma membrane"/>
    <property type="evidence" value="ECO:0007669"/>
    <property type="project" value="UniProtKB-SubCell"/>
</dbReference>
<feature type="domain" description="ABC transmembrane type-1" evidence="8">
    <location>
        <begin position="70"/>
        <end position="213"/>
    </location>
</feature>
<gene>
    <name evidence="9" type="primary">araQ_9</name>
    <name evidence="9" type="ORF">BDLFYP24_02143</name>
</gene>
<sequence>MKNRRIGGIILTALLFAVALITIVPFIWMFISSFAPNSEIVKVTGGLFPKPSTLANYVSIQEKFNFLRLFINSLVVAGLKTGIAIYTSAVLGYVFSKMRFRGRNLLFGVVMSTMMIPWAVTIIPQYEMFTNWGLQDTYTSLVLPGMISAFGIFLFRQSIAGISDELIEAAKLDGASETRIFHSIILPMSHNTIAALAISRSCGTGKTTCGRSL</sequence>
<feature type="transmembrane region" description="Helical" evidence="7">
    <location>
        <begin position="105"/>
        <end position="126"/>
    </location>
</feature>
<keyword evidence="6 7" id="KW-0472">Membrane</keyword>
<evidence type="ECO:0000256" key="4">
    <source>
        <dbReference type="ARBA" id="ARBA00022692"/>
    </source>
</evidence>
<feature type="transmembrane region" description="Helical" evidence="7">
    <location>
        <begin position="7"/>
        <end position="31"/>
    </location>
</feature>
<evidence type="ECO:0000256" key="1">
    <source>
        <dbReference type="ARBA" id="ARBA00004651"/>
    </source>
</evidence>
<keyword evidence="2 7" id="KW-0813">Transport</keyword>